<dbReference type="Proteomes" id="UP001215280">
    <property type="component" value="Unassembled WGS sequence"/>
</dbReference>
<protein>
    <recommendedName>
        <fullName evidence="2">BTB domain-containing protein</fullName>
    </recommendedName>
</protein>
<reference evidence="3" key="1">
    <citation type="submission" date="2023-03" db="EMBL/GenBank/DDBJ databases">
        <title>Massive genome expansion in bonnet fungi (Mycena s.s.) driven by repeated elements and novel gene families across ecological guilds.</title>
        <authorList>
            <consortium name="Lawrence Berkeley National Laboratory"/>
            <person name="Harder C.B."/>
            <person name="Miyauchi S."/>
            <person name="Viragh M."/>
            <person name="Kuo A."/>
            <person name="Thoen E."/>
            <person name="Andreopoulos B."/>
            <person name="Lu D."/>
            <person name="Skrede I."/>
            <person name="Drula E."/>
            <person name="Henrissat B."/>
            <person name="Morin E."/>
            <person name="Kohler A."/>
            <person name="Barry K."/>
            <person name="LaButti K."/>
            <person name="Morin E."/>
            <person name="Salamov A."/>
            <person name="Lipzen A."/>
            <person name="Mereny Z."/>
            <person name="Hegedus B."/>
            <person name="Baldrian P."/>
            <person name="Stursova M."/>
            <person name="Weitz H."/>
            <person name="Taylor A."/>
            <person name="Grigoriev I.V."/>
            <person name="Nagy L.G."/>
            <person name="Martin F."/>
            <person name="Kauserud H."/>
        </authorList>
    </citation>
    <scope>NUCLEOTIDE SEQUENCE</scope>
    <source>
        <strain evidence="3">CBHHK188m</strain>
    </source>
</reference>
<keyword evidence="4" id="KW-1185">Reference proteome</keyword>
<dbReference type="PROSITE" id="PS50097">
    <property type="entry name" value="BTB"/>
    <property type="match status" value="1"/>
</dbReference>
<evidence type="ECO:0000313" key="3">
    <source>
        <dbReference type="EMBL" id="KAJ7777517.1"/>
    </source>
</evidence>
<evidence type="ECO:0000259" key="2">
    <source>
        <dbReference type="PROSITE" id="PS50097"/>
    </source>
</evidence>
<accession>A0AAD7K3M2</accession>
<dbReference type="EMBL" id="JARJLG010000010">
    <property type="protein sequence ID" value="KAJ7777517.1"/>
    <property type="molecule type" value="Genomic_DNA"/>
</dbReference>
<dbReference type="SMART" id="SM00225">
    <property type="entry name" value="BTB"/>
    <property type="match status" value="1"/>
</dbReference>
<feature type="compositionally biased region" description="Basic and acidic residues" evidence="1">
    <location>
        <begin position="15"/>
        <end position="25"/>
    </location>
</feature>
<dbReference type="CDD" id="cd18186">
    <property type="entry name" value="BTB_POZ_ZBTB_KLHL-like"/>
    <property type="match status" value="1"/>
</dbReference>
<organism evidence="3 4">
    <name type="scientific">Mycena maculata</name>
    <dbReference type="NCBI Taxonomy" id="230809"/>
    <lineage>
        <taxon>Eukaryota</taxon>
        <taxon>Fungi</taxon>
        <taxon>Dikarya</taxon>
        <taxon>Basidiomycota</taxon>
        <taxon>Agaricomycotina</taxon>
        <taxon>Agaricomycetes</taxon>
        <taxon>Agaricomycetidae</taxon>
        <taxon>Agaricales</taxon>
        <taxon>Marasmiineae</taxon>
        <taxon>Mycenaceae</taxon>
        <taxon>Mycena</taxon>
    </lineage>
</organism>
<dbReference type="InterPro" id="IPR000210">
    <property type="entry name" value="BTB/POZ_dom"/>
</dbReference>
<dbReference type="SUPFAM" id="SSF54695">
    <property type="entry name" value="POZ domain"/>
    <property type="match status" value="1"/>
</dbReference>
<name>A0AAD7K3M2_9AGAR</name>
<sequence length="323" mass="35900">MNPDSDSDGPPTKRQRTEPEPTRSDIWHADGSVVLEADATQFRVHWSVLALHSSLFRDLRDRPQSPDHPRIEGCPVVQLSDTSRDLKHLLDALYDPLLFSGESLPFQLISSVIRMGRKYGFKKLLDAAVGRLAYENPTTLAAHDAMPCPNPSGAYESTRIEHYPGIVFDMITLAQANSLYTILPCAYSRAFQSQELILDGIAYPNGVCITISPLDQKALVLGRKKILQAQWEAPYPWTMLSADAASPACTDNAGCITMRKIILRGALESGTLLVLRRATKPTGFCAACEADYLEAMAQGRRELWERLPTFFGLPPWDELKNDL</sequence>
<dbReference type="Pfam" id="PF00651">
    <property type="entry name" value="BTB"/>
    <property type="match status" value="1"/>
</dbReference>
<gene>
    <name evidence="3" type="ORF">DFH07DRAFT_911447</name>
</gene>
<comment type="caution">
    <text evidence="3">The sequence shown here is derived from an EMBL/GenBank/DDBJ whole genome shotgun (WGS) entry which is preliminary data.</text>
</comment>
<feature type="domain" description="BTB" evidence="2">
    <location>
        <begin position="29"/>
        <end position="95"/>
    </location>
</feature>
<dbReference type="AlphaFoldDB" id="A0AAD7K3M2"/>
<evidence type="ECO:0000313" key="4">
    <source>
        <dbReference type="Proteomes" id="UP001215280"/>
    </source>
</evidence>
<dbReference type="InterPro" id="IPR011333">
    <property type="entry name" value="SKP1/BTB/POZ_sf"/>
</dbReference>
<dbReference type="Gene3D" id="3.30.710.10">
    <property type="entry name" value="Potassium Channel Kv1.1, Chain A"/>
    <property type="match status" value="1"/>
</dbReference>
<feature type="region of interest" description="Disordered" evidence="1">
    <location>
        <begin position="1"/>
        <end position="25"/>
    </location>
</feature>
<evidence type="ECO:0000256" key="1">
    <source>
        <dbReference type="SAM" id="MobiDB-lite"/>
    </source>
</evidence>
<proteinExistence type="predicted"/>